<dbReference type="AlphaFoldDB" id="A0A9N9AJX3"/>
<protein>
    <submittedName>
        <fullName evidence="1">2783_t:CDS:1</fullName>
    </submittedName>
</protein>
<name>A0A9N9AJX3_9GLOM</name>
<evidence type="ECO:0000313" key="1">
    <source>
        <dbReference type="EMBL" id="CAG8531625.1"/>
    </source>
</evidence>
<proteinExistence type="predicted"/>
<dbReference type="Proteomes" id="UP000789570">
    <property type="component" value="Unassembled WGS sequence"/>
</dbReference>
<keyword evidence="2" id="KW-1185">Reference proteome</keyword>
<evidence type="ECO:0000313" key="2">
    <source>
        <dbReference type="Proteomes" id="UP000789570"/>
    </source>
</evidence>
<organism evidence="1 2">
    <name type="scientific">Funneliformis caledonium</name>
    <dbReference type="NCBI Taxonomy" id="1117310"/>
    <lineage>
        <taxon>Eukaryota</taxon>
        <taxon>Fungi</taxon>
        <taxon>Fungi incertae sedis</taxon>
        <taxon>Mucoromycota</taxon>
        <taxon>Glomeromycotina</taxon>
        <taxon>Glomeromycetes</taxon>
        <taxon>Glomerales</taxon>
        <taxon>Glomeraceae</taxon>
        <taxon>Funneliformis</taxon>
    </lineage>
</organism>
<gene>
    <name evidence="1" type="ORF">FCALED_LOCUS5203</name>
</gene>
<accession>A0A9N9AJX3</accession>
<dbReference type="OrthoDB" id="2318975at2759"/>
<reference evidence="1" key="1">
    <citation type="submission" date="2021-06" db="EMBL/GenBank/DDBJ databases">
        <authorList>
            <person name="Kallberg Y."/>
            <person name="Tangrot J."/>
            <person name="Rosling A."/>
        </authorList>
    </citation>
    <scope>NUCLEOTIDE SEQUENCE</scope>
    <source>
        <strain evidence="1">UK204</strain>
    </source>
</reference>
<dbReference type="EMBL" id="CAJVPQ010001093">
    <property type="protein sequence ID" value="CAG8531625.1"/>
    <property type="molecule type" value="Genomic_DNA"/>
</dbReference>
<sequence length="96" mass="11170">MNLNIEQLNILCDWPIDSTICDYFKDSFSIMIELCEVNNDILIDNEIINKLLIDEDLLLKENDIFIAIEIASKHTRFLSLSDNNIVKLDIRDLAKQ</sequence>
<feature type="non-terminal residue" evidence="1">
    <location>
        <position position="96"/>
    </location>
</feature>
<comment type="caution">
    <text evidence="1">The sequence shown here is derived from an EMBL/GenBank/DDBJ whole genome shotgun (WGS) entry which is preliminary data.</text>
</comment>